<dbReference type="Pfam" id="PF08386">
    <property type="entry name" value="Abhydrolase_4"/>
    <property type="match status" value="1"/>
</dbReference>
<keyword evidence="8" id="KW-1185">Reference proteome</keyword>
<evidence type="ECO:0000313" key="7">
    <source>
        <dbReference type="EMBL" id="NVK81092.1"/>
    </source>
</evidence>
<dbReference type="PANTHER" id="PTHR43248">
    <property type="entry name" value="2-SUCCINYL-6-HYDROXY-2,4-CYCLOHEXADIENE-1-CARBOXYLATE SYNTHASE"/>
    <property type="match status" value="1"/>
</dbReference>
<comment type="caution">
    <text evidence="7">The sequence shown here is derived from an EMBL/GenBank/DDBJ whole genome shotgun (WGS) entry which is preliminary data.</text>
</comment>
<feature type="region of interest" description="Disordered" evidence="4">
    <location>
        <begin position="306"/>
        <end position="335"/>
    </location>
</feature>
<feature type="compositionally biased region" description="Low complexity" evidence="4">
    <location>
        <begin position="24"/>
        <end position="37"/>
    </location>
</feature>
<feature type="domain" description="AB hydrolase-1" evidence="5">
    <location>
        <begin position="110"/>
        <end position="291"/>
    </location>
</feature>
<keyword evidence="2" id="KW-0732">Signal</keyword>
<evidence type="ECO:0000256" key="2">
    <source>
        <dbReference type="ARBA" id="ARBA00022729"/>
    </source>
</evidence>
<accession>A0A7Y7EA47</accession>
<protein>
    <submittedName>
        <fullName evidence="7">Alpha/beta fold hydrolase</fullName>
    </submittedName>
</protein>
<feature type="compositionally biased region" description="Gly residues" evidence="4">
    <location>
        <begin position="313"/>
        <end position="335"/>
    </location>
</feature>
<keyword evidence="3 7" id="KW-0378">Hydrolase</keyword>
<dbReference type="EMBL" id="JABBXF010000071">
    <property type="protein sequence ID" value="NVK81092.1"/>
    <property type="molecule type" value="Genomic_DNA"/>
</dbReference>
<dbReference type="SUPFAM" id="SSF53474">
    <property type="entry name" value="alpha/beta-Hydrolases"/>
    <property type="match status" value="1"/>
</dbReference>
<feature type="region of interest" description="Disordered" evidence="4">
    <location>
        <begin position="17"/>
        <end position="69"/>
    </location>
</feature>
<dbReference type="InterPro" id="IPR000073">
    <property type="entry name" value="AB_hydrolase_1"/>
</dbReference>
<dbReference type="InterPro" id="IPR051601">
    <property type="entry name" value="Serine_prot/Carboxylest_S33"/>
</dbReference>
<dbReference type="InterPro" id="IPR029058">
    <property type="entry name" value="AB_hydrolase_fold"/>
</dbReference>
<comment type="similarity">
    <text evidence="1">Belongs to the peptidase S33 family.</text>
</comment>
<sequence>MLSAVLLTLTAAAATGCSNGGAAGRPQAAGTAATAPGRGPGAPDPKLDWKSCPPPSAGEDNGGAAKAPGRDWECATLHAPLDYAHPDGEKIGIAMIRAKATDPAHRIGSLVFNFGGPGGSGVTTLPAFAEDYRNLRTRYDLVSFDPRGVGRSSGVRCLDDKELDAYYAADSTPATKPEQTALVGRVEAYAAACRQHSGKVLPYVGTTNAARDMDLMRQALGDGKLHYFGVSYGTELGGVYAHLYPKNVGRALLDAVVDPSSDPVQSALAQARGFQLALGNYMSACTQTSDNCPTERSITDLLDRLGKQPIPATGGGTGSPTPGTGGTGGSGGTGGGRELTRSLATSGIAQALYSKDFWDYLTEGVEDAENGDGRILLSLADAMNGRNQDGHYSSLQASLNAVTCADFAQRYTAEDIEPKVADFRKASPVFGDFMAWSLLQCTGWPVKGEWQTPDVSAKGAAPMLVVGNTGDPATPYEGARTMARELGEGVGIEMTYRGQGHGAYDSGNPCVKGAADAYLLDGKVPEPNKVCS</sequence>
<evidence type="ECO:0000313" key="8">
    <source>
        <dbReference type="Proteomes" id="UP000587462"/>
    </source>
</evidence>
<gene>
    <name evidence="7" type="ORF">HG542_26060</name>
</gene>
<evidence type="ECO:0000259" key="5">
    <source>
        <dbReference type="Pfam" id="PF00561"/>
    </source>
</evidence>
<evidence type="ECO:0000259" key="6">
    <source>
        <dbReference type="Pfam" id="PF08386"/>
    </source>
</evidence>
<dbReference type="PANTHER" id="PTHR43248:SF29">
    <property type="entry name" value="TRIPEPTIDYL AMINOPEPTIDASE"/>
    <property type="match status" value="1"/>
</dbReference>
<dbReference type="Pfam" id="PF00561">
    <property type="entry name" value="Abhydrolase_1"/>
    <property type="match status" value="1"/>
</dbReference>
<name>A0A7Y7EA47_STRMO</name>
<proteinExistence type="inferred from homology"/>
<reference evidence="7 8" key="1">
    <citation type="submission" date="2020-04" db="EMBL/GenBank/DDBJ databases">
        <title>Draft Genome Sequence of Streptomyces morookaense DSM 40503, an 8-azaguanine-producing strain.</title>
        <authorList>
            <person name="Qi J."/>
            <person name="Gao J.-M."/>
        </authorList>
    </citation>
    <scope>NUCLEOTIDE SEQUENCE [LARGE SCALE GENOMIC DNA]</scope>
    <source>
        <strain evidence="7 8">DSM 40503</strain>
    </source>
</reference>
<dbReference type="Proteomes" id="UP000587462">
    <property type="component" value="Unassembled WGS sequence"/>
</dbReference>
<dbReference type="InterPro" id="IPR013595">
    <property type="entry name" value="Pept_S33_TAP-like_C"/>
</dbReference>
<dbReference type="GO" id="GO:0016787">
    <property type="term" value="F:hydrolase activity"/>
    <property type="evidence" value="ECO:0007669"/>
    <property type="project" value="UniProtKB-KW"/>
</dbReference>
<evidence type="ECO:0000256" key="4">
    <source>
        <dbReference type="SAM" id="MobiDB-lite"/>
    </source>
</evidence>
<dbReference type="Gene3D" id="3.40.50.1820">
    <property type="entry name" value="alpha/beta hydrolase"/>
    <property type="match status" value="1"/>
</dbReference>
<evidence type="ECO:0000256" key="3">
    <source>
        <dbReference type="ARBA" id="ARBA00022801"/>
    </source>
</evidence>
<feature type="domain" description="Peptidase S33 tripeptidyl aminopeptidase-like C-terminal" evidence="6">
    <location>
        <begin position="427"/>
        <end position="531"/>
    </location>
</feature>
<dbReference type="AlphaFoldDB" id="A0A7Y7EA47"/>
<organism evidence="7 8">
    <name type="scientific">Streptomyces morookaense</name>
    <name type="common">Streptoverticillium morookaense</name>
    <dbReference type="NCBI Taxonomy" id="1970"/>
    <lineage>
        <taxon>Bacteria</taxon>
        <taxon>Bacillati</taxon>
        <taxon>Actinomycetota</taxon>
        <taxon>Actinomycetes</taxon>
        <taxon>Kitasatosporales</taxon>
        <taxon>Streptomycetaceae</taxon>
        <taxon>Streptomyces</taxon>
    </lineage>
</organism>
<evidence type="ECO:0000256" key="1">
    <source>
        <dbReference type="ARBA" id="ARBA00010088"/>
    </source>
</evidence>